<accession>A0A1I2JRQ0</accession>
<keyword evidence="2" id="KW-1185">Reference proteome</keyword>
<dbReference type="RefSeq" id="WP_177246630.1">
    <property type="nucleotide sequence ID" value="NZ_FONG01000019.1"/>
</dbReference>
<protein>
    <recommendedName>
        <fullName evidence="3">DUF4243 domain-containing protein</fullName>
    </recommendedName>
</protein>
<evidence type="ECO:0000313" key="1">
    <source>
        <dbReference type="EMBL" id="SFF56600.1"/>
    </source>
</evidence>
<proteinExistence type="predicted"/>
<name>A0A1I2JRQ0_9ACTN</name>
<sequence>MSDAGHDAPHDPAYDTAVNEALERLGHAGFFLGTGTQLRGFALHAPMGAEALAALGHGDQVPDWVEWYAAHRGLGAPPDLFAPIDAADPSSWRAALGEARRLADWATLFRREIDAVGWQAALATWWPRLTPGMFAGLTHGVIRTAHAVRGITAVPAPSTAQLHELANGLAFWAALYQPANGAAARGAKAVGAVRTLGRQRGSTLFAAADALLETSVDAALMELTATGAARYTLVRPGGNPVPAIHAVTAPAAVRMTLPHLPPHLALPSYEAVRDVSGTLLNIFTGRGAPDPGALTVDAHDPAVRRRIVESAVDLRDEHAIKIAEAALREYADADHDDPRCFAAARHAVRLLGG</sequence>
<dbReference type="EMBL" id="FONG01000019">
    <property type="protein sequence ID" value="SFF56600.1"/>
    <property type="molecule type" value="Genomic_DNA"/>
</dbReference>
<organism evidence="1 2">
    <name type="scientific">Actinacidiphila alni</name>
    <dbReference type="NCBI Taxonomy" id="380248"/>
    <lineage>
        <taxon>Bacteria</taxon>
        <taxon>Bacillati</taxon>
        <taxon>Actinomycetota</taxon>
        <taxon>Actinomycetes</taxon>
        <taxon>Kitasatosporales</taxon>
        <taxon>Streptomycetaceae</taxon>
        <taxon>Actinacidiphila</taxon>
    </lineage>
</organism>
<dbReference type="Proteomes" id="UP000199323">
    <property type="component" value="Unassembled WGS sequence"/>
</dbReference>
<reference evidence="2" key="1">
    <citation type="submission" date="2016-10" db="EMBL/GenBank/DDBJ databases">
        <authorList>
            <person name="Varghese N."/>
            <person name="Submissions S."/>
        </authorList>
    </citation>
    <scope>NUCLEOTIDE SEQUENCE [LARGE SCALE GENOMIC DNA]</scope>
    <source>
        <strain evidence="2">CGMCC 4.3510</strain>
    </source>
</reference>
<dbReference type="STRING" id="380248.SAMN05216251_11959"/>
<evidence type="ECO:0008006" key="3">
    <source>
        <dbReference type="Google" id="ProtNLM"/>
    </source>
</evidence>
<evidence type="ECO:0000313" key="2">
    <source>
        <dbReference type="Proteomes" id="UP000199323"/>
    </source>
</evidence>
<dbReference type="AlphaFoldDB" id="A0A1I2JRQ0"/>
<gene>
    <name evidence="1" type="ORF">SAMN05216251_11959</name>
</gene>